<dbReference type="PANTHER" id="PTHR31001:SF45">
    <property type="entry name" value="ZN(II)2CYS6 TRANSCRIPTION FACTOR (EUROFUNG)"/>
    <property type="match status" value="1"/>
</dbReference>
<gene>
    <name evidence="4" type="ORF">EJ02DRAFT_427296</name>
</gene>
<dbReference type="Proteomes" id="UP000800038">
    <property type="component" value="Unassembled WGS sequence"/>
</dbReference>
<dbReference type="GO" id="GO:0005634">
    <property type="term" value="C:nucleus"/>
    <property type="evidence" value="ECO:0007669"/>
    <property type="project" value="UniProtKB-SubCell"/>
</dbReference>
<comment type="subcellular location">
    <subcellularLocation>
        <location evidence="1">Nucleus</location>
    </subcellularLocation>
</comment>
<evidence type="ECO:0000256" key="2">
    <source>
        <dbReference type="ARBA" id="ARBA00023242"/>
    </source>
</evidence>
<reference evidence="4" key="1">
    <citation type="journal article" date="2020" name="Stud. Mycol.">
        <title>101 Dothideomycetes genomes: a test case for predicting lifestyles and emergence of pathogens.</title>
        <authorList>
            <person name="Haridas S."/>
            <person name="Albert R."/>
            <person name="Binder M."/>
            <person name="Bloem J."/>
            <person name="Labutti K."/>
            <person name="Salamov A."/>
            <person name="Andreopoulos B."/>
            <person name="Baker S."/>
            <person name="Barry K."/>
            <person name="Bills G."/>
            <person name="Bluhm B."/>
            <person name="Cannon C."/>
            <person name="Castanera R."/>
            <person name="Culley D."/>
            <person name="Daum C."/>
            <person name="Ezra D."/>
            <person name="Gonzalez J."/>
            <person name="Henrissat B."/>
            <person name="Kuo A."/>
            <person name="Liang C."/>
            <person name="Lipzen A."/>
            <person name="Lutzoni F."/>
            <person name="Magnuson J."/>
            <person name="Mondo S."/>
            <person name="Nolan M."/>
            <person name="Ohm R."/>
            <person name="Pangilinan J."/>
            <person name="Park H.-J."/>
            <person name="Ramirez L."/>
            <person name="Alfaro M."/>
            <person name="Sun H."/>
            <person name="Tritt A."/>
            <person name="Yoshinaga Y."/>
            <person name="Zwiers L.-H."/>
            <person name="Turgeon B."/>
            <person name="Goodwin S."/>
            <person name="Spatafora J."/>
            <person name="Crous P."/>
            <person name="Grigoriev I."/>
        </authorList>
    </citation>
    <scope>NUCLEOTIDE SEQUENCE</scope>
    <source>
        <strain evidence="4">CBS 161.51</strain>
    </source>
</reference>
<dbReference type="InterPro" id="IPR050613">
    <property type="entry name" value="Sec_Metabolite_Reg"/>
</dbReference>
<dbReference type="GO" id="GO:0006351">
    <property type="term" value="P:DNA-templated transcription"/>
    <property type="evidence" value="ECO:0007669"/>
    <property type="project" value="InterPro"/>
</dbReference>
<dbReference type="EMBL" id="ML976175">
    <property type="protein sequence ID" value="KAF1936684.1"/>
    <property type="molecule type" value="Genomic_DNA"/>
</dbReference>
<evidence type="ECO:0000259" key="3">
    <source>
        <dbReference type="SMART" id="SM00906"/>
    </source>
</evidence>
<keyword evidence="2" id="KW-0539">Nucleus</keyword>
<dbReference type="PANTHER" id="PTHR31001">
    <property type="entry name" value="UNCHARACTERIZED TRANSCRIPTIONAL REGULATORY PROTEIN"/>
    <property type="match status" value="1"/>
</dbReference>
<evidence type="ECO:0000313" key="5">
    <source>
        <dbReference type="Proteomes" id="UP000800038"/>
    </source>
</evidence>
<dbReference type="SMART" id="SM00906">
    <property type="entry name" value="Fungal_trans"/>
    <property type="match status" value="1"/>
</dbReference>
<dbReference type="OrthoDB" id="2269373at2759"/>
<protein>
    <recommendedName>
        <fullName evidence="3">Xylanolytic transcriptional activator regulatory domain-containing protein</fullName>
    </recommendedName>
</protein>
<accession>A0A6A5SAX1</accession>
<name>A0A6A5SAX1_9PLEO</name>
<organism evidence="4 5">
    <name type="scientific">Clathrospora elynae</name>
    <dbReference type="NCBI Taxonomy" id="706981"/>
    <lineage>
        <taxon>Eukaryota</taxon>
        <taxon>Fungi</taxon>
        <taxon>Dikarya</taxon>
        <taxon>Ascomycota</taxon>
        <taxon>Pezizomycotina</taxon>
        <taxon>Dothideomycetes</taxon>
        <taxon>Pleosporomycetidae</taxon>
        <taxon>Pleosporales</taxon>
        <taxon>Diademaceae</taxon>
        <taxon>Clathrospora</taxon>
    </lineage>
</organism>
<dbReference type="CDD" id="cd12148">
    <property type="entry name" value="fungal_TF_MHR"/>
    <property type="match status" value="1"/>
</dbReference>
<dbReference type="GO" id="GO:0008270">
    <property type="term" value="F:zinc ion binding"/>
    <property type="evidence" value="ECO:0007669"/>
    <property type="project" value="InterPro"/>
</dbReference>
<dbReference type="InterPro" id="IPR007219">
    <property type="entry name" value="XnlR_reg_dom"/>
</dbReference>
<evidence type="ECO:0000313" key="4">
    <source>
        <dbReference type="EMBL" id="KAF1936684.1"/>
    </source>
</evidence>
<keyword evidence="5" id="KW-1185">Reference proteome</keyword>
<sequence length="600" mass="67870">MTDLDRSFWHAMNRRAQDPDYNDSSDDNGADNDFPPLVLRKGEIVKAWDQLFNNDLHTSDHLLFCSRNTGVNLSALHPNQAQIFKLWQIYLENVDPLLKITHTPTLQARIIDAASDVRRISPTLEALMFSIYCMAIFSLNKGECLTMFGTPREDIIRRYQLGAKEALLNCGFLKTSDRDCLTALHLYLISLKPDIDPRSLSSILGATMRIAQRMGIDTESANAKHPVLEAELRRRLWWSLVLFETRISEVTEFKTAMLIPTWDCKVPLNVNDFDLRAEMKNVPKVHGQPSEVLFVVMRSEIGDFVRRLYSHLDFINPILKSLGSRAPYDPDTESIQLGALEAMIEGNLLRSCDPDNPLHYMTMWTARVALAKSRFVHHLATCSPTNEQQTDAQRDAGLTYARSMLEYDTKLMSSSLIKGFRWIIYLHFPFPAYVHLIHDLRKRPLGDHVEKVWQAMSDNCAARLMDLERKDNSMENKPGSNPFLSIFSSFVLEAWAAREAAFGQSEEPPLIVKQIRQKLALADERSQAEAAALENASSISDSHQLYPPEPMDFGNFGAMYGMAGDVLTDTDGATQAPLGFSANQWGWPAPNWNSISGQGW</sequence>
<dbReference type="Pfam" id="PF04082">
    <property type="entry name" value="Fungal_trans"/>
    <property type="match status" value="1"/>
</dbReference>
<evidence type="ECO:0000256" key="1">
    <source>
        <dbReference type="ARBA" id="ARBA00004123"/>
    </source>
</evidence>
<dbReference type="AlphaFoldDB" id="A0A6A5SAX1"/>
<proteinExistence type="predicted"/>
<dbReference type="GO" id="GO:0003677">
    <property type="term" value="F:DNA binding"/>
    <property type="evidence" value="ECO:0007669"/>
    <property type="project" value="InterPro"/>
</dbReference>
<feature type="domain" description="Xylanolytic transcriptional activator regulatory" evidence="3">
    <location>
        <begin position="200"/>
        <end position="273"/>
    </location>
</feature>